<reference evidence="1 2" key="1">
    <citation type="submission" date="2015-08" db="EMBL/GenBank/DDBJ databases">
        <title>Draft Genome Sequences of Vibrio parahaemolyticus Strains.</title>
        <authorList>
            <person name="Gonzalez-Escalona N."/>
            <person name="DePaola A."/>
        </authorList>
    </citation>
    <scope>NUCLEOTIDE SEQUENCE [LARGE SCALE GENOMIC DNA]</scope>
    <source>
        <strain evidence="1 2">CFSAN001621</strain>
    </source>
</reference>
<dbReference type="RefSeq" id="WP_005499606.1">
    <property type="nucleotide sequence ID" value="NZ_CP011885.1"/>
</dbReference>
<gene>
    <name evidence="1" type="ORF">AKG60_02380</name>
</gene>
<comment type="caution">
    <text evidence="1">The sequence shown here is derived from an EMBL/GenBank/DDBJ whole genome shotgun (WGS) entry which is preliminary data.</text>
</comment>
<protein>
    <submittedName>
        <fullName evidence="1">Conjugal transfer protein TraA</fullName>
    </submittedName>
</protein>
<evidence type="ECO:0000313" key="2">
    <source>
        <dbReference type="Proteomes" id="UP000191946"/>
    </source>
</evidence>
<name>A0AAX0MG57_VIBPH</name>
<evidence type="ECO:0000313" key="1">
    <source>
        <dbReference type="EMBL" id="OQK04054.1"/>
    </source>
</evidence>
<sequence>MPLNKINPIQSSYVYSGKCHEAQAAIPVRNIFNKTIEKAVLKTVTLIKKGVSKDNNEKYGVLKNYISYVCNSEINRILTEKSGTISNGKLIGIKQKSINQQVLMGTKLDYLMCSAPLQNYLTSLLDRDPTFKKLNKDDRQALLSQAYEMLDGKIDEKILTKKLKMPTIASSKELVAIICETEFSKVESDAKMKKRLSAMLSKELNIELNLGDFCGETLNEIEPIFSKYL</sequence>
<organism evidence="1 2">
    <name type="scientific">Vibrio parahaemolyticus</name>
    <dbReference type="NCBI Taxonomy" id="670"/>
    <lineage>
        <taxon>Bacteria</taxon>
        <taxon>Pseudomonadati</taxon>
        <taxon>Pseudomonadota</taxon>
        <taxon>Gammaproteobacteria</taxon>
        <taxon>Vibrionales</taxon>
        <taxon>Vibrionaceae</taxon>
        <taxon>Vibrio</taxon>
    </lineage>
</organism>
<dbReference type="Proteomes" id="UP000191946">
    <property type="component" value="Unassembled WGS sequence"/>
</dbReference>
<accession>A0AAX0MG57</accession>
<dbReference type="EMBL" id="LHQV01000003">
    <property type="protein sequence ID" value="OQK04054.1"/>
    <property type="molecule type" value="Genomic_DNA"/>
</dbReference>
<dbReference type="AlphaFoldDB" id="A0AAX0MG57"/>
<proteinExistence type="predicted"/>
<keyword evidence="2" id="KW-1185">Reference proteome</keyword>